<protein>
    <submittedName>
        <fullName evidence="1">Uncharacterized protein</fullName>
    </submittedName>
</protein>
<accession>A0A1I6W3E0</accession>
<name>A0A1I6W3E0_9ACTN</name>
<dbReference type="STRING" id="1176198.SAMN05444716_11257"/>
<dbReference type="AlphaFoldDB" id="A0A1I6W3E0"/>
<evidence type="ECO:0000313" key="2">
    <source>
        <dbReference type="Proteomes" id="UP000198873"/>
    </source>
</evidence>
<gene>
    <name evidence="1" type="ORF">SAMN05444716_11257</name>
</gene>
<dbReference type="EMBL" id="FPAB01000012">
    <property type="protein sequence ID" value="SFT20507.1"/>
    <property type="molecule type" value="Genomic_DNA"/>
</dbReference>
<organism evidence="1 2">
    <name type="scientific">Streptomyces harbinensis</name>
    <dbReference type="NCBI Taxonomy" id="1176198"/>
    <lineage>
        <taxon>Bacteria</taxon>
        <taxon>Bacillati</taxon>
        <taxon>Actinomycetota</taxon>
        <taxon>Actinomycetes</taxon>
        <taxon>Kitasatosporales</taxon>
        <taxon>Streptomycetaceae</taxon>
        <taxon>Streptomyces</taxon>
    </lineage>
</organism>
<proteinExistence type="predicted"/>
<dbReference type="Proteomes" id="UP000198873">
    <property type="component" value="Unassembled WGS sequence"/>
</dbReference>
<dbReference type="RefSeq" id="WP_202803453.1">
    <property type="nucleotide sequence ID" value="NZ_FPAB01000012.1"/>
</dbReference>
<reference evidence="2" key="1">
    <citation type="submission" date="2016-10" db="EMBL/GenBank/DDBJ databases">
        <authorList>
            <person name="Varghese N."/>
            <person name="Submissions S."/>
        </authorList>
    </citation>
    <scope>NUCLEOTIDE SEQUENCE [LARGE SCALE GENOMIC DNA]</scope>
    <source>
        <strain evidence="2">CGMCC 4.7047</strain>
    </source>
</reference>
<sequence>MNVRSTSGLQSYVSRVGHGSVITLLVIQGALEDIGGGVRAGQWRMVAAQTRQLVLAGLQVSGLERGGEPYWLENGGAFDPVTCAPEQLRTEGYELLREANGLAADPSAAGPWLTRLETWTRAVQDGHGPGERLPELRSPQGMFGGLRLVRGWTDTVDRLGLPPLLPGEWTQPV</sequence>
<keyword evidence="2" id="KW-1185">Reference proteome</keyword>
<evidence type="ECO:0000313" key="1">
    <source>
        <dbReference type="EMBL" id="SFT20507.1"/>
    </source>
</evidence>